<dbReference type="VEuPathDB" id="FungiDB:B1J91_G09823g"/>
<dbReference type="EC" id="2.5.1.60" evidence="3 11"/>
<keyword evidence="5 11" id="KW-0808">Transferase</keyword>
<dbReference type="VEuPathDB" id="FungiDB:CAGL0G09823g"/>
<dbReference type="GO" id="GO:0046872">
    <property type="term" value="F:metal ion binding"/>
    <property type="evidence" value="ECO:0007669"/>
    <property type="project" value="UniProtKB-KW"/>
</dbReference>
<comment type="caution">
    <text evidence="13">The sequence shown here is derived from an EMBL/GenBank/DDBJ whole genome shotgun (WGS) entry which is preliminary data.</text>
</comment>
<dbReference type="GO" id="GO:0006888">
    <property type="term" value="P:endoplasmic reticulum to Golgi vesicle-mediated transport"/>
    <property type="evidence" value="ECO:0007669"/>
    <property type="project" value="EnsemblFungi"/>
</dbReference>
<dbReference type="InterPro" id="IPR026873">
    <property type="entry name" value="Ptb1"/>
</dbReference>
<gene>
    <name evidence="13" type="ORF">AO440_001887</name>
</gene>
<dbReference type="PANTHER" id="PTHR11774">
    <property type="entry name" value="GERANYLGERANYL TRANSFERASE TYPE BETA SUBUNIT"/>
    <property type="match status" value="1"/>
</dbReference>
<evidence type="ECO:0000256" key="3">
    <source>
        <dbReference type="ARBA" id="ARBA00012656"/>
    </source>
</evidence>
<proteinExistence type="inferred from homology"/>
<dbReference type="AlphaFoldDB" id="A0A0W0D6B5"/>
<keyword evidence="4 11" id="KW-0637">Prenyltransferase</keyword>
<dbReference type="GO" id="GO:0006612">
    <property type="term" value="P:protein targeting to membrane"/>
    <property type="evidence" value="ECO:0007669"/>
    <property type="project" value="EnsemblFungi"/>
</dbReference>
<evidence type="ECO:0000313" key="14">
    <source>
        <dbReference type="Proteomes" id="UP000054886"/>
    </source>
</evidence>
<dbReference type="Gene3D" id="1.50.10.20">
    <property type="match status" value="1"/>
</dbReference>
<accession>A0A0W0D6B5</accession>
<dbReference type="InterPro" id="IPR008930">
    <property type="entry name" value="Terpenoid_cyclase/PrenylTrfase"/>
</dbReference>
<comment type="function">
    <text evidence="11">Catalyzes the transfer of a geranylgeranyl moiety from geranylgeranyl diphosphate to both cysteines of proteins with the C-terminal sequence -XXCC, -XCXC and -CCXX.</text>
</comment>
<name>A0A0W0D6B5_CANGB</name>
<dbReference type="EMBL" id="LLZZ01000110">
    <property type="protein sequence ID" value="KTB06168.1"/>
    <property type="molecule type" value="Genomic_DNA"/>
</dbReference>
<keyword evidence="8 11" id="KW-0862">Zinc</keyword>
<evidence type="ECO:0000256" key="9">
    <source>
        <dbReference type="ARBA" id="ARBA00047658"/>
    </source>
</evidence>
<dbReference type="InterPro" id="IPR045089">
    <property type="entry name" value="PGGT1B-like"/>
</dbReference>
<evidence type="ECO:0000256" key="4">
    <source>
        <dbReference type="ARBA" id="ARBA00022602"/>
    </source>
</evidence>
<evidence type="ECO:0000313" key="13">
    <source>
        <dbReference type="EMBL" id="KTB06168.1"/>
    </source>
</evidence>
<feature type="domain" description="Prenyltransferase alpha-alpha toroid" evidence="12">
    <location>
        <begin position="4"/>
        <end position="308"/>
    </location>
</feature>
<evidence type="ECO:0000256" key="8">
    <source>
        <dbReference type="ARBA" id="ARBA00022833"/>
    </source>
</evidence>
<comment type="subunit">
    <text evidence="2">Heterodimer of an alpha and a beta subunit.</text>
</comment>
<dbReference type="FunFam" id="1.50.10.20:FF:000012">
    <property type="entry name" value="Geranylgeranyl transferase type-2 subunit beta"/>
    <property type="match status" value="1"/>
</dbReference>
<dbReference type="SUPFAM" id="SSF48239">
    <property type="entry name" value="Terpenoid cyclases/Protein prenyltransferases"/>
    <property type="match status" value="1"/>
</dbReference>
<dbReference type="GO" id="GO:0005968">
    <property type="term" value="C:Rab-protein geranylgeranyltransferase complex"/>
    <property type="evidence" value="ECO:0007669"/>
    <property type="project" value="UniProtKB-UniRule"/>
</dbReference>
<evidence type="ECO:0000259" key="12">
    <source>
        <dbReference type="Pfam" id="PF00432"/>
    </source>
</evidence>
<dbReference type="CDD" id="cd02894">
    <property type="entry name" value="GGTase-II"/>
    <property type="match status" value="1"/>
</dbReference>
<dbReference type="VEuPathDB" id="FungiDB:GVI51_G09669"/>
<comment type="catalytic activity">
    <reaction evidence="9 11">
        <text>geranylgeranyl diphosphate + L-cysteinyl-[protein] = S-geranylgeranyl-L-cysteinyl-[protein] + diphosphate</text>
        <dbReference type="Rhea" id="RHEA:21240"/>
        <dbReference type="Rhea" id="RHEA-COMP:10131"/>
        <dbReference type="Rhea" id="RHEA-COMP:11537"/>
        <dbReference type="ChEBI" id="CHEBI:29950"/>
        <dbReference type="ChEBI" id="CHEBI:33019"/>
        <dbReference type="ChEBI" id="CHEBI:57533"/>
        <dbReference type="ChEBI" id="CHEBI:86021"/>
        <dbReference type="EC" id="2.5.1.60"/>
    </reaction>
</comment>
<dbReference type="Proteomes" id="UP000054886">
    <property type="component" value="Unassembled WGS sequence"/>
</dbReference>
<evidence type="ECO:0000256" key="6">
    <source>
        <dbReference type="ARBA" id="ARBA00022723"/>
    </source>
</evidence>
<evidence type="ECO:0000256" key="10">
    <source>
        <dbReference type="ARBA" id="ARBA00069127"/>
    </source>
</evidence>
<dbReference type="VEuPathDB" id="FungiDB:GWK60_G09537"/>
<evidence type="ECO:0000256" key="2">
    <source>
        <dbReference type="ARBA" id="ARBA00011355"/>
    </source>
</evidence>
<protein>
    <recommendedName>
        <fullName evidence="10 11">Geranylgeranyl transferase type-2 subunit beta</fullName>
        <ecNumber evidence="3 11">2.5.1.60</ecNumber>
    </recommendedName>
</protein>
<dbReference type="InterPro" id="IPR001330">
    <property type="entry name" value="Prenyltrans"/>
</dbReference>
<evidence type="ECO:0000256" key="5">
    <source>
        <dbReference type="ARBA" id="ARBA00022679"/>
    </source>
</evidence>
<dbReference type="GO" id="GO:0072657">
    <property type="term" value="P:protein localization to membrane"/>
    <property type="evidence" value="ECO:0007669"/>
    <property type="project" value="UniProtKB-ARBA"/>
</dbReference>
<comment type="cofactor">
    <cofactor evidence="11">
        <name>Zn(2+)</name>
        <dbReference type="ChEBI" id="CHEBI:29105"/>
    </cofactor>
    <text evidence="11">Binds 1 zinc ion per subunit.</text>
</comment>
<dbReference type="GO" id="GO:0170069">
    <property type="term" value="C:geranylgeranyltransferase-III complex"/>
    <property type="evidence" value="ECO:0007669"/>
    <property type="project" value="EnsemblFungi"/>
</dbReference>
<dbReference type="GO" id="GO:0004663">
    <property type="term" value="F:Rab geranylgeranyltransferase activity"/>
    <property type="evidence" value="ECO:0007669"/>
    <property type="project" value="UniProtKB-UniRule"/>
</dbReference>
<dbReference type="Pfam" id="PF00432">
    <property type="entry name" value="Prenyltrans"/>
    <property type="match status" value="1"/>
</dbReference>
<organism evidence="13 14">
    <name type="scientific">Candida glabrata</name>
    <name type="common">Yeast</name>
    <name type="synonym">Torulopsis glabrata</name>
    <dbReference type="NCBI Taxonomy" id="5478"/>
    <lineage>
        <taxon>Eukaryota</taxon>
        <taxon>Fungi</taxon>
        <taxon>Dikarya</taxon>
        <taxon>Ascomycota</taxon>
        <taxon>Saccharomycotina</taxon>
        <taxon>Saccharomycetes</taxon>
        <taxon>Saccharomycetales</taxon>
        <taxon>Saccharomycetaceae</taxon>
        <taxon>Nakaseomyces</taxon>
    </lineage>
</organism>
<comment type="similarity">
    <text evidence="1 11">Belongs to the protein prenyltransferase subunit beta family.</text>
</comment>
<keyword evidence="7" id="KW-0677">Repeat</keyword>
<evidence type="ECO:0000256" key="7">
    <source>
        <dbReference type="ARBA" id="ARBA00022737"/>
    </source>
</evidence>
<keyword evidence="6 11" id="KW-0479">Metal-binding</keyword>
<evidence type="ECO:0000256" key="1">
    <source>
        <dbReference type="ARBA" id="ARBA00010497"/>
    </source>
</evidence>
<reference evidence="13 14" key="1">
    <citation type="submission" date="2015-10" db="EMBL/GenBank/DDBJ databases">
        <title>Draft genomes sequences of Candida glabrata isolates 1A, 1B, 2A, 2B, 3A and 3B.</title>
        <authorList>
            <person name="Haavelsrud O.E."/>
            <person name="Gaustad P."/>
        </authorList>
    </citation>
    <scope>NUCLEOTIDE SEQUENCE [LARGE SCALE GENOMIC DNA]</scope>
    <source>
        <strain evidence="13">910700640</strain>
    </source>
</reference>
<sequence>MVELLKQKHIEYIESLDKRKEDYEYWLSEHLRLNGVYWGLTALCILDSKKSFDKDEVVKFVLSCWDARTGGFAPFPRHDAHLLTTLSGLQILVTYDSLDILTSEQKDKCYEFIVSNQLPDGSFQGDRFGEVDSRFVYTALSSLSILGRLSEEIVEPAVQFIVRCYNFDGGFCMSPGAESHAAQAFCCLGALAIVGRLNVFTDSQIEEIGWWLCERQIPEGGLNGRPSKLPDVCYSWWVLSSLAIIGKLDWIDYDKLREFILDSQDKIKGGISDRPDNEVDVYHTLFGLAGLSLMGFDSLIEINPVYCMPQTVVNKIKNYR</sequence>
<evidence type="ECO:0000256" key="11">
    <source>
        <dbReference type="RuleBase" id="RU365076"/>
    </source>
</evidence>
<dbReference type="PANTHER" id="PTHR11774:SF11">
    <property type="entry name" value="GERANYLGERANYL TRANSFERASE TYPE-2 SUBUNIT BETA"/>
    <property type="match status" value="1"/>
</dbReference>